<gene>
    <name evidence="6" type="ORF">Aco03nite_084870</name>
</gene>
<name>A0ABQ3XNM1_9ACTN</name>
<dbReference type="PANTHER" id="PTHR43248:SF29">
    <property type="entry name" value="TRIPEPTIDYL AMINOPEPTIDASE"/>
    <property type="match status" value="1"/>
</dbReference>
<protein>
    <submittedName>
        <fullName evidence="6">Alpha/beta hydrolase</fullName>
    </submittedName>
</protein>
<dbReference type="SUPFAM" id="SSF53474">
    <property type="entry name" value="alpha/beta-Hydrolases"/>
    <property type="match status" value="1"/>
</dbReference>
<dbReference type="RefSeq" id="WP_239145891.1">
    <property type="nucleotide sequence ID" value="NZ_BAAAQE010000094.1"/>
</dbReference>
<feature type="domain" description="Peptidase S33 tripeptidyl aminopeptidase-like C-terminal" evidence="5">
    <location>
        <begin position="369"/>
        <end position="468"/>
    </location>
</feature>
<accession>A0ABQ3XNM1</accession>
<feature type="chain" id="PRO_5047282237" evidence="4">
    <location>
        <begin position="21"/>
        <end position="468"/>
    </location>
</feature>
<dbReference type="Gene3D" id="3.40.50.1820">
    <property type="entry name" value="alpha/beta hydrolase"/>
    <property type="match status" value="1"/>
</dbReference>
<evidence type="ECO:0000256" key="1">
    <source>
        <dbReference type="ARBA" id="ARBA00010088"/>
    </source>
</evidence>
<sequence length="468" mass="50550">MMLHALLSMSLLLGPAPATPALQWGDCPENATAPGVECATLDVPLDYGDPGGETIEIAISRMKSTDTTKRHGVLLTNSGGPGGPGLAFPAYLRTLGMSQSILDTYDVIGMDPRGVDHSSPVTCDLPSDEFFSNIPPYARNQADVTTDAARARTIAEKCAQSPTARLIPHISTANTARDLDRVRQALGERTASYFAPSYGTYLGSVWATMFPHTTDRVMLDSATGPGGWDATFSRLFGRGVEERFPDFAKWVAAHPSYGLGSTPAAVRAKYLEIAAKLDATPRPEGIDGRLFRQITFADLYYDREFPALATKWQILDTGAPLPAPSDPGLPSTDNYLASQMHVICNDSDWPSSVGHYRRAVEQDRKRWPLFGAAGANITPCAFWPTSAVPVTITDHGPSNILILHNLRDPATPLAGAVQLRKAFGDRARLVTADQGGHLAYLELKNRCADTITETFLTTGKRPAHDVRC</sequence>
<evidence type="ECO:0000313" key="7">
    <source>
        <dbReference type="Proteomes" id="UP000612282"/>
    </source>
</evidence>
<evidence type="ECO:0000259" key="5">
    <source>
        <dbReference type="Pfam" id="PF08386"/>
    </source>
</evidence>
<dbReference type="PANTHER" id="PTHR43248">
    <property type="entry name" value="2-SUCCINYL-6-HYDROXY-2,4-CYCLOHEXADIENE-1-CARBOXYLATE SYNTHASE"/>
    <property type="match status" value="1"/>
</dbReference>
<dbReference type="InterPro" id="IPR051601">
    <property type="entry name" value="Serine_prot/Carboxylest_S33"/>
</dbReference>
<keyword evidence="3 6" id="KW-0378">Hydrolase</keyword>
<organism evidence="6 7">
    <name type="scientific">Actinoplanes couchii</name>
    <dbReference type="NCBI Taxonomy" id="403638"/>
    <lineage>
        <taxon>Bacteria</taxon>
        <taxon>Bacillati</taxon>
        <taxon>Actinomycetota</taxon>
        <taxon>Actinomycetes</taxon>
        <taxon>Micromonosporales</taxon>
        <taxon>Micromonosporaceae</taxon>
        <taxon>Actinoplanes</taxon>
    </lineage>
</organism>
<dbReference type="InterPro" id="IPR029058">
    <property type="entry name" value="AB_hydrolase_fold"/>
</dbReference>
<proteinExistence type="inferred from homology"/>
<evidence type="ECO:0000256" key="2">
    <source>
        <dbReference type="ARBA" id="ARBA00022729"/>
    </source>
</evidence>
<dbReference type="InterPro" id="IPR013595">
    <property type="entry name" value="Pept_S33_TAP-like_C"/>
</dbReference>
<comment type="similarity">
    <text evidence="1">Belongs to the peptidase S33 family.</text>
</comment>
<keyword evidence="7" id="KW-1185">Reference proteome</keyword>
<dbReference type="GO" id="GO:0016787">
    <property type="term" value="F:hydrolase activity"/>
    <property type="evidence" value="ECO:0007669"/>
    <property type="project" value="UniProtKB-KW"/>
</dbReference>
<keyword evidence="2 4" id="KW-0732">Signal</keyword>
<reference evidence="6 7" key="1">
    <citation type="submission" date="2021-01" db="EMBL/GenBank/DDBJ databases">
        <title>Whole genome shotgun sequence of Actinoplanes couchii NBRC 106145.</title>
        <authorList>
            <person name="Komaki H."/>
            <person name="Tamura T."/>
        </authorList>
    </citation>
    <scope>NUCLEOTIDE SEQUENCE [LARGE SCALE GENOMIC DNA]</scope>
    <source>
        <strain evidence="6 7">NBRC 106145</strain>
    </source>
</reference>
<dbReference type="Pfam" id="PF08386">
    <property type="entry name" value="Abhydrolase_4"/>
    <property type="match status" value="1"/>
</dbReference>
<evidence type="ECO:0000256" key="4">
    <source>
        <dbReference type="SAM" id="SignalP"/>
    </source>
</evidence>
<feature type="signal peptide" evidence="4">
    <location>
        <begin position="1"/>
        <end position="20"/>
    </location>
</feature>
<dbReference type="EMBL" id="BOMG01000104">
    <property type="protein sequence ID" value="GID60083.1"/>
    <property type="molecule type" value="Genomic_DNA"/>
</dbReference>
<dbReference type="Proteomes" id="UP000612282">
    <property type="component" value="Unassembled WGS sequence"/>
</dbReference>
<comment type="caution">
    <text evidence="6">The sequence shown here is derived from an EMBL/GenBank/DDBJ whole genome shotgun (WGS) entry which is preliminary data.</text>
</comment>
<evidence type="ECO:0000313" key="6">
    <source>
        <dbReference type="EMBL" id="GID60083.1"/>
    </source>
</evidence>
<evidence type="ECO:0000256" key="3">
    <source>
        <dbReference type="ARBA" id="ARBA00022801"/>
    </source>
</evidence>